<dbReference type="Pfam" id="PF00858">
    <property type="entry name" value="ASC"/>
    <property type="match status" value="1"/>
</dbReference>
<sequence>MVRVHVGFAQEQGLSSLSKTSSHSLFGGPHSIQAEKCRREAKLTCRTICRDYCNNTAVHGFRYFFEKGRSVQERTFWVFGVFLCFTVSLYLISKVWTKWETCPVIVTFADQPTPVWSVPFPAVTICPSTKTKPALFNYTLAQHHVLDNVSTEEEFWKYQALSLICIPQAMPPNYHLNATANDFLVEVAPTMEEVILECYWQHRQLNCSKHFMRTLTEEGVCFTFNGLSPHEIYTNETQESLRGPSEFPSSGWSVDGGYDDGDATIKRYYPRRQQFVGADTGFRVILQSADADMDYVCKGCEQGFRVYLHSPAHAPSWTRHYSALPLNTSMYLLASPALMTTTDGLKDYSPERRSCYFPTERKLRYYRYYSMESCIYECFTNMTQRRCGCAPIGLPMSAVPPGVPMCSIFSQCNLKTYVELLDEAEKVPFDGPIPQECHCLPSCKTLHYHGEATSFDFPWNMERIARRMPSTPQGLSRSQLNVYFDTLQFVTSQRRELYGHTDFLANTGGLLGLFTGFSVISLVELFYYVSLRLWCDVKRRAEERRRRDGN</sequence>
<keyword evidence="5 12" id="KW-0812">Transmembrane</keyword>
<keyword evidence="7" id="KW-0915">Sodium</keyword>
<dbReference type="PROSITE" id="PS01206">
    <property type="entry name" value="ASC"/>
    <property type="match status" value="1"/>
</dbReference>
<dbReference type="Gene3D" id="2.60.470.10">
    <property type="entry name" value="Acid-sensing ion channels like domains"/>
    <property type="match status" value="1"/>
</dbReference>
<evidence type="ECO:0000256" key="2">
    <source>
        <dbReference type="ARBA" id="ARBA00007193"/>
    </source>
</evidence>
<evidence type="ECO:0000313" key="15">
    <source>
        <dbReference type="RefSeq" id="XP_034256169.1"/>
    </source>
</evidence>
<gene>
    <name evidence="15" type="primary">LOC117654097</name>
</gene>
<evidence type="ECO:0000256" key="11">
    <source>
        <dbReference type="ARBA" id="ARBA00023303"/>
    </source>
</evidence>
<evidence type="ECO:0000256" key="9">
    <source>
        <dbReference type="ARBA" id="ARBA00023136"/>
    </source>
</evidence>
<dbReference type="RefSeq" id="XP_034256169.1">
    <property type="nucleotide sequence ID" value="XM_034400278.1"/>
</dbReference>
<keyword evidence="10 12" id="KW-0739">Sodium transport</keyword>
<evidence type="ECO:0000256" key="7">
    <source>
        <dbReference type="ARBA" id="ARBA00023053"/>
    </source>
</evidence>
<keyword evidence="6 13" id="KW-1133">Transmembrane helix</keyword>
<protein>
    <submittedName>
        <fullName evidence="15">Pickpocket protein 28-like isoform X1</fullName>
    </submittedName>
</protein>
<feature type="transmembrane region" description="Helical" evidence="13">
    <location>
        <begin position="510"/>
        <end position="535"/>
    </location>
</feature>
<evidence type="ECO:0000256" key="6">
    <source>
        <dbReference type="ARBA" id="ARBA00022989"/>
    </source>
</evidence>
<dbReference type="PANTHER" id="PTHR11690">
    <property type="entry name" value="AMILORIDE-SENSITIVE SODIUM CHANNEL-RELATED"/>
    <property type="match status" value="1"/>
</dbReference>
<name>A0A6P9AFM6_THRPL</name>
<dbReference type="Gene3D" id="1.10.287.770">
    <property type="entry name" value="YojJ-like"/>
    <property type="match status" value="1"/>
</dbReference>
<proteinExistence type="inferred from homology"/>
<keyword evidence="9 13" id="KW-0472">Membrane</keyword>
<dbReference type="InParanoid" id="A0A6P9AFM6"/>
<evidence type="ECO:0000256" key="5">
    <source>
        <dbReference type="ARBA" id="ARBA00022692"/>
    </source>
</evidence>
<dbReference type="AlphaFoldDB" id="A0A6P9AFM6"/>
<feature type="transmembrane region" description="Helical" evidence="13">
    <location>
        <begin position="76"/>
        <end position="96"/>
    </location>
</feature>
<evidence type="ECO:0000256" key="10">
    <source>
        <dbReference type="ARBA" id="ARBA00023201"/>
    </source>
</evidence>
<dbReference type="OrthoDB" id="6021021at2759"/>
<evidence type="ECO:0000256" key="13">
    <source>
        <dbReference type="SAM" id="Phobius"/>
    </source>
</evidence>
<reference evidence="15" key="1">
    <citation type="submission" date="2025-08" db="UniProtKB">
        <authorList>
            <consortium name="RefSeq"/>
        </authorList>
    </citation>
    <scope>IDENTIFICATION</scope>
    <source>
        <tissue evidence="15">Total insect</tissue>
    </source>
</reference>
<dbReference type="InterPro" id="IPR001873">
    <property type="entry name" value="ENaC"/>
</dbReference>
<keyword evidence="14" id="KW-1185">Reference proteome</keyword>
<evidence type="ECO:0000256" key="3">
    <source>
        <dbReference type="ARBA" id="ARBA00022448"/>
    </source>
</evidence>
<keyword evidence="4 12" id="KW-0894">Sodium channel</keyword>
<evidence type="ECO:0000256" key="8">
    <source>
        <dbReference type="ARBA" id="ARBA00023065"/>
    </source>
</evidence>
<dbReference type="PRINTS" id="PR01078">
    <property type="entry name" value="AMINACHANNEL"/>
</dbReference>
<dbReference type="KEGG" id="tpal:117654097"/>
<keyword evidence="11 12" id="KW-0407">Ion channel</keyword>
<comment type="similarity">
    <text evidence="2 12">Belongs to the amiloride-sensitive sodium channel (TC 1.A.6) family.</text>
</comment>
<dbReference type="GeneID" id="117654097"/>
<keyword evidence="3 12" id="KW-0813">Transport</keyword>
<dbReference type="InterPro" id="IPR020903">
    <property type="entry name" value="ENaC_CS"/>
</dbReference>
<evidence type="ECO:0000256" key="1">
    <source>
        <dbReference type="ARBA" id="ARBA00004141"/>
    </source>
</evidence>
<evidence type="ECO:0000256" key="4">
    <source>
        <dbReference type="ARBA" id="ARBA00022461"/>
    </source>
</evidence>
<dbReference type="GO" id="GO:0015280">
    <property type="term" value="F:ligand-gated sodium channel activity"/>
    <property type="evidence" value="ECO:0007669"/>
    <property type="project" value="TreeGrafter"/>
</dbReference>
<dbReference type="Proteomes" id="UP000515158">
    <property type="component" value="Unplaced"/>
</dbReference>
<dbReference type="GO" id="GO:0005886">
    <property type="term" value="C:plasma membrane"/>
    <property type="evidence" value="ECO:0007669"/>
    <property type="project" value="TreeGrafter"/>
</dbReference>
<comment type="subcellular location">
    <subcellularLocation>
        <location evidence="1">Membrane</location>
        <topology evidence="1">Multi-pass membrane protein</topology>
    </subcellularLocation>
</comment>
<evidence type="ECO:0000256" key="12">
    <source>
        <dbReference type="RuleBase" id="RU000679"/>
    </source>
</evidence>
<evidence type="ECO:0000313" key="14">
    <source>
        <dbReference type="Proteomes" id="UP000515158"/>
    </source>
</evidence>
<dbReference type="PANTHER" id="PTHR11690:SF288">
    <property type="entry name" value="AMILORIDE-SENSITIVE NA+ CHANNEL-RELATED"/>
    <property type="match status" value="1"/>
</dbReference>
<accession>A0A6P9AFM6</accession>
<keyword evidence="8 12" id="KW-0406">Ion transport</keyword>
<organism evidence="15">
    <name type="scientific">Thrips palmi</name>
    <name type="common">Melon thrips</name>
    <dbReference type="NCBI Taxonomy" id="161013"/>
    <lineage>
        <taxon>Eukaryota</taxon>
        <taxon>Metazoa</taxon>
        <taxon>Ecdysozoa</taxon>
        <taxon>Arthropoda</taxon>
        <taxon>Hexapoda</taxon>
        <taxon>Insecta</taxon>
        <taxon>Pterygota</taxon>
        <taxon>Neoptera</taxon>
        <taxon>Paraneoptera</taxon>
        <taxon>Thysanoptera</taxon>
        <taxon>Terebrantia</taxon>
        <taxon>Thripoidea</taxon>
        <taxon>Thripidae</taxon>
        <taxon>Thrips</taxon>
    </lineage>
</organism>